<dbReference type="Pfam" id="PF01019">
    <property type="entry name" value="G_glu_transpept"/>
    <property type="match status" value="1"/>
</dbReference>
<keyword evidence="7 11" id="KW-0012">Acyltransferase</keyword>
<evidence type="ECO:0000256" key="6">
    <source>
        <dbReference type="ARBA" id="ARBA00023145"/>
    </source>
</evidence>
<feature type="binding site" evidence="10">
    <location>
        <begin position="420"/>
        <end position="422"/>
    </location>
    <ligand>
        <name>L-glutamate</name>
        <dbReference type="ChEBI" id="CHEBI:29985"/>
    </ligand>
</feature>
<evidence type="ECO:0000256" key="1">
    <source>
        <dbReference type="ARBA" id="ARBA00001049"/>
    </source>
</evidence>
<comment type="caution">
    <text evidence="13">The sequence shown here is derived from an EMBL/GenBank/DDBJ whole genome shotgun (WGS) entry which is preliminary data.</text>
</comment>
<dbReference type="SUPFAM" id="SSF56235">
    <property type="entry name" value="N-terminal nucleophile aminohydrolases (Ntn hydrolases)"/>
    <property type="match status" value="1"/>
</dbReference>
<keyword evidence="11" id="KW-0317">Glutathione biosynthesis</keyword>
<dbReference type="OrthoDB" id="5297205at2"/>
<dbReference type="InterPro" id="IPR043138">
    <property type="entry name" value="GGT_lsub"/>
</dbReference>
<dbReference type="GO" id="GO:0036374">
    <property type="term" value="F:glutathione hydrolase activity"/>
    <property type="evidence" value="ECO:0007669"/>
    <property type="project" value="UniProtKB-UniRule"/>
</dbReference>
<sequence length="595" mass="65165">MNTRILLAIKSLFFSLVSVTLLVSSAIAGEKTQIRNNASAKNVPLLEFNSRIFPEVATNGMVVSQESRATQAGVKVLEQGGNAVDAAVAVGFALAVTLPRAGNIGGGGFMLIYDNQSKKVNALDYREKAPYQSHRDMFLDEELNVDKRKSRYSILSSGVPGTVAGLVEAHRKFGRLPFEKVVQPAIELARRLPVTLSIAQSLNARAEYLSRDPETKRIFVKGKGDSWSVGEDFKQQDLANTLSLIAKSNGDDFYRGKTAKKIVKFFKESGGLITAKDLQDYRAVWRDPISTTLGDYQIFAMPPPSSGGVHLVQLLNIVRQFPVSKSGPNTAYTTHIKTEAMKFAYADRSKYLGDPDFVKVPVKSLTDDSYAERIAKRIDLNKVLSPQEIKPGQYFDQESPQTTHFSVIDGDGNIVSNTYTLNFSFGSGITVPGTGMLLNNEMDDFSAKPGVPNAFGLLGGEANAIQPQKRPLSSMTPVIALNKGEPWLATGSPGGSRIITIVFNFLLNRLAHGMNIAEATMAPRIHHQWYPDKLQVEKGFPIDTISLLKQKGHNVEMRKPWGSLQSIELQDGVFFGFADPRRPGALAKGYFGKSN</sequence>
<dbReference type="EC" id="3.4.19.13" evidence="11"/>
<feature type="binding site" evidence="10">
    <location>
        <begin position="473"/>
        <end position="474"/>
    </location>
    <ligand>
        <name>L-glutamate</name>
        <dbReference type="ChEBI" id="CHEBI:29985"/>
    </ligand>
</feature>
<dbReference type="NCBIfam" id="TIGR00066">
    <property type="entry name" value="g_glut_trans"/>
    <property type="match status" value="1"/>
</dbReference>
<reference evidence="13 14" key="1">
    <citation type="submission" date="2019-07" db="EMBL/GenBank/DDBJ databases">
        <title>Draft genome for Aliikangiella sp. M105.</title>
        <authorList>
            <person name="Wang G."/>
        </authorList>
    </citation>
    <scope>NUCLEOTIDE SEQUENCE [LARGE SCALE GENOMIC DNA]</scope>
    <source>
        <strain evidence="13 14">M105</strain>
    </source>
</reference>
<proteinExistence type="inferred from homology"/>
<dbReference type="InterPro" id="IPR043137">
    <property type="entry name" value="GGT_ssub_C"/>
</dbReference>
<keyword evidence="14" id="KW-1185">Reference proteome</keyword>
<comment type="catalytic activity">
    <reaction evidence="2 11">
        <text>glutathione + H2O = L-cysteinylglycine + L-glutamate</text>
        <dbReference type="Rhea" id="RHEA:28807"/>
        <dbReference type="ChEBI" id="CHEBI:15377"/>
        <dbReference type="ChEBI" id="CHEBI:29985"/>
        <dbReference type="ChEBI" id="CHEBI:57925"/>
        <dbReference type="ChEBI" id="CHEBI:61694"/>
        <dbReference type="EC" id="3.4.19.13"/>
    </reaction>
</comment>
<organism evidence="13 14">
    <name type="scientific">Aliikangiella coralliicola</name>
    <dbReference type="NCBI Taxonomy" id="2592383"/>
    <lineage>
        <taxon>Bacteria</taxon>
        <taxon>Pseudomonadati</taxon>
        <taxon>Pseudomonadota</taxon>
        <taxon>Gammaproteobacteria</taxon>
        <taxon>Oceanospirillales</taxon>
        <taxon>Pleioneaceae</taxon>
        <taxon>Aliikangiella</taxon>
    </lineage>
</organism>
<dbReference type="Gene3D" id="1.10.246.130">
    <property type="match status" value="1"/>
</dbReference>
<keyword evidence="4 11" id="KW-0808">Transferase</keyword>
<dbReference type="UniPathway" id="UPA00204"/>
<dbReference type="EMBL" id="VIKS01000008">
    <property type="protein sequence ID" value="TQV87341.1"/>
    <property type="molecule type" value="Genomic_DNA"/>
</dbReference>
<evidence type="ECO:0000256" key="9">
    <source>
        <dbReference type="PIRSR" id="PIRSR600101-1"/>
    </source>
</evidence>
<dbReference type="EC" id="2.3.2.2" evidence="11"/>
<evidence type="ECO:0000256" key="7">
    <source>
        <dbReference type="ARBA" id="ARBA00023315"/>
    </source>
</evidence>
<keyword evidence="5 11" id="KW-0378">Hydrolase</keyword>
<keyword evidence="6 11" id="KW-0865">Zymogen</keyword>
<evidence type="ECO:0000256" key="5">
    <source>
        <dbReference type="ARBA" id="ARBA00022801"/>
    </source>
</evidence>
<evidence type="ECO:0000256" key="8">
    <source>
        <dbReference type="ARBA" id="ARBA00047417"/>
    </source>
</evidence>
<accession>A0A545UD08</accession>
<feature type="signal peptide" evidence="12">
    <location>
        <begin position="1"/>
        <end position="28"/>
    </location>
</feature>
<evidence type="ECO:0000256" key="3">
    <source>
        <dbReference type="ARBA" id="ARBA00009381"/>
    </source>
</evidence>
<name>A0A545UD08_9GAMM</name>
<comment type="subunit">
    <text evidence="11">This enzyme consists of two polypeptide chains, which are synthesized in precursor form from a single polypeptide.</text>
</comment>
<evidence type="ECO:0000313" key="14">
    <source>
        <dbReference type="Proteomes" id="UP000315439"/>
    </source>
</evidence>
<dbReference type="PANTHER" id="PTHR43199:SF1">
    <property type="entry name" value="GLUTATHIONE HYDROLASE PROENZYME"/>
    <property type="match status" value="1"/>
</dbReference>
<evidence type="ECO:0000313" key="13">
    <source>
        <dbReference type="EMBL" id="TQV87341.1"/>
    </source>
</evidence>
<dbReference type="InterPro" id="IPR029055">
    <property type="entry name" value="Ntn_hydrolases_N"/>
</dbReference>
<dbReference type="Proteomes" id="UP000315439">
    <property type="component" value="Unassembled WGS sequence"/>
</dbReference>
<dbReference type="AlphaFoldDB" id="A0A545UD08"/>
<comment type="pathway">
    <text evidence="11">Sulfur metabolism; glutathione metabolism.</text>
</comment>
<comment type="catalytic activity">
    <reaction evidence="1 11">
        <text>an S-substituted glutathione + H2O = an S-substituted L-cysteinylglycine + L-glutamate</text>
        <dbReference type="Rhea" id="RHEA:59468"/>
        <dbReference type="ChEBI" id="CHEBI:15377"/>
        <dbReference type="ChEBI" id="CHEBI:29985"/>
        <dbReference type="ChEBI" id="CHEBI:90779"/>
        <dbReference type="ChEBI" id="CHEBI:143103"/>
        <dbReference type="EC" id="3.4.19.13"/>
    </reaction>
</comment>
<feature type="chain" id="PRO_5021902883" description="Glutathione hydrolase proenzyme" evidence="12">
    <location>
        <begin position="29"/>
        <end position="595"/>
    </location>
</feature>
<comment type="PTM">
    <text evidence="11">Cleaved by autocatalysis into a large and a small subunit.</text>
</comment>
<evidence type="ECO:0000256" key="4">
    <source>
        <dbReference type="ARBA" id="ARBA00022679"/>
    </source>
</evidence>
<dbReference type="GO" id="GO:0006751">
    <property type="term" value="P:glutathione catabolic process"/>
    <property type="evidence" value="ECO:0007669"/>
    <property type="project" value="UniProtKB-UniRule"/>
</dbReference>
<dbReference type="InterPro" id="IPR000101">
    <property type="entry name" value="GGT_peptidase"/>
</dbReference>
<dbReference type="Gene3D" id="3.60.20.40">
    <property type="match status" value="1"/>
</dbReference>
<feature type="binding site" evidence="10">
    <location>
        <position position="444"/>
    </location>
    <ligand>
        <name>L-glutamate</name>
        <dbReference type="ChEBI" id="CHEBI:29985"/>
    </ligand>
</feature>
<dbReference type="InterPro" id="IPR051792">
    <property type="entry name" value="GGT_bact"/>
</dbReference>
<evidence type="ECO:0000256" key="2">
    <source>
        <dbReference type="ARBA" id="ARBA00001089"/>
    </source>
</evidence>
<feature type="active site" description="Nucleophile" evidence="9">
    <location>
        <position position="402"/>
    </location>
</feature>
<dbReference type="RefSeq" id="WP_142893984.1">
    <property type="nucleotide sequence ID" value="NZ_ML660164.1"/>
</dbReference>
<dbReference type="GO" id="GO:0006750">
    <property type="term" value="P:glutathione biosynthetic process"/>
    <property type="evidence" value="ECO:0007669"/>
    <property type="project" value="UniProtKB-KW"/>
</dbReference>
<dbReference type="PROSITE" id="PS00462">
    <property type="entry name" value="G_GLU_TRANSPEPTIDASE"/>
    <property type="match status" value="1"/>
</dbReference>
<dbReference type="InterPro" id="IPR055262">
    <property type="entry name" value="GGT_CS"/>
</dbReference>
<gene>
    <name evidence="13" type="primary">ggt</name>
    <name evidence="13" type="ORF">FLL46_12895</name>
</gene>
<dbReference type="PRINTS" id="PR01210">
    <property type="entry name" value="GGTRANSPTASE"/>
</dbReference>
<feature type="binding site" evidence="10">
    <location>
        <position position="126"/>
    </location>
    <ligand>
        <name>L-glutamate</name>
        <dbReference type="ChEBI" id="CHEBI:29985"/>
    </ligand>
</feature>
<keyword evidence="12" id="KW-0732">Signal</keyword>
<comment type="catalytic activity">
    <reaction evidence="8 11">
        <text>an N-terminal (5-L-glutamyl)-[peptide] + an alpha-amino acid = 5-L-glutamyl amino acid + an N-terminal L-alpha-aminoacyl-[peptide]</text>
        <dbReference type="Rhea" id="RHEA:23904"/>
        <dbReference type="Rhea" id="RHEA-COMP:9780"/>
        <dbReference type="Rhea" id="RHEA-COMP:9795"/>
        <dbReference type="ChEBI" id="CHEBI:77644"/>
        <dbReference type="ChEBI" id="CHEBI:78597"/>
        <dbReference type="ChEBI" id="CHEBI:78599"/>
        <dbReference type="ChEBI" id="CHEBI:78608"/>
        <dbReference type="EC" id="2.3.2.2"/>
    </reaction>
</comment>
<feature type="binding site" evidence="10">
    <location>
        <position position="495"/>
    </location>
    <ligand>
        <name>L-glutamate</name>
        <dbReference type="ChEBI" id="CHEBI:29985"/>
    </ligand>
</feature>
<protein>
    <recommendedName>
        <fullName evidence="11">Glutathione hydrolase proenzyme</fullName>
        <ecNumber evidence="11">2.3.2.2</ecNumber>
        <ecNumber evidence="11">3.4.19.13</ecNumber>
    </recommendedName>
    <component>
        <recommendedName>
            <fullName evidence="11">Glutathione hydrolase large chain</fullName>
        </recommendedName>
    </component>
    <component>
        <recommendedName>
            <fullName evidence="11">Glutathione hydrolase small chain</fullName>
        </recommendedName>
    </component>
</protein>
<evidence type="ECO:0000256" key="10">
    <source>
        <dbReference type="PIRSR" id="PIRSR600101-2"/>
    </source>
</evidence>
<dbReference type="PANTHER" id="PTHR43199">
    <property type="entry name" value="GLUTATHIONE HYDROLASE"/>
    <property type="match status" value="1"/>
</dbReference>
<evidence type="ECO:0000256" key="11">
    <source>
        <dbReference type="RuleBase" id="RU368036"/>
    </source>
</evidence>
<dbReference type="GO" id="GO:0103068">
    <property type="term" value="F:leukotriene C4 gamma-glutamyl transferase activity"/>
    <property type="evidence" value="ECO:0007669"/>
    <property type="project" value="UniProtKB-EC"/>
</dbReference>
<comment type="similarity">
    <text evidence="3 11">Belongs to the gamma-glutamyltransferase family.</text>
</comment>
<evidence type="ECO:0000256" key="12">
    <source>
        <dbReference type="SAM" id="SignalP"/>
    </source>
</evidence>